<feature type="chain" id="PRO_5047326122" evidence="1">
    <location>
        <begin position="20"/>
        <end position="102"/>
    </location>
</feature>
<comment type="caution">
    <text evidence="2">The sequence shown here is derived from an EMBL/GenBank/DDBJ whole genome shotgun (WGS) entry which is preliminary data.</text>
</comment>
<evidence type="ECO:0000256" key="1">
    <source>
        <dbReference type="SAM" id="SignalP"/>
    </source>
</evidence>
<evidence type="ECO:0000313" key="2">
    <source>
        <dbReference type="EMBL" id="KAL2856478.1"/>
    </source>
</evidence>
<evidence type="ECO:0000313" key="3">
    <source>
        <dbReference type="Proteomes" id="UP001610446"/>
    </source>
</evidence>
<gene>
    <name evidence="2" type="ORF">BJY01DRAFT_242817</name>
</gene>
<sequence>MKLCSILVTMLAAVTASSAAGAHKVTQAEYNDWEGCLQNLLKAFDGGEVGDKAPCDYWSCLHVQASKYDRGGILTGASNVLTAVCGVDNVASHLLGWVGIHI</sequence>
<reference evidence="2 3" key="1">
    <citation type="submission" date="2024-07" db="EMBL/GenBank/DDBJ databases">
        <title>Section-level genome sequencing and comparative genomics of Aspergillus sections Usti and Cavernicolus.</title>
        <authorList>
            <consortium name="Lawrence Berkeley National Laboratory"/>
            <person name="Nybo J.L."/>
            <person name="Vesth T.C."/>
            <person name="Theobald S."/>
            <person name="Frisvad J.C."/>
            <person name="Larsen T.O."/>
            <person name="Kjaerboelling I."/>
            <person name="Rothschild-Mancinelli K."/>
            <person name="Lyhne E.K."/>
            <person name="Kogle M.E."/>
            <person name="Barry K."/>
            <person name="Clum A."/>
            <person name="Na H."/>
            <person name="Ledsgaard L."/>
            <person name="Lin J."/>
            <person name="Lipzen A."/>
            <person name="Kuo A."/>
            <person name="Riley R."/>
            <person name="Mondo S."/>
            <person name="Labutti K."/>
            <person name="Haridas S."/>
            <person name="Pangalinan J."/>
            <person name="Salamov A.A."/>
            <person name="Simmons B.A."/>
            <person name="Magnuson J.K."/>
            <person name="Chen J."/>
            <person name="Drula E."/>
            <person name="Henrissat B."/>
            <person name="Wiebenga A."/>
            <person name="Lubbers R.J."/>
            <person name="Gomes A.C."/>
            <person name="Makela M.R."/>
            <person name="Stajich J."/>
            <person name="Grigoriev I.V."/>
            <person name="Mortensen U.H."/>
            <person name="De Vries R.P."/>
            <person name="Baker S.E."/>
            <person name="Andersen M.R."/>
        </authorList>
    </citation>
    <scope>NUCLEOTIDE SEQUENCE [LARGE SCALE GENOMIC DNA]</scope>
    <source>
        <strain evidence="2 3">CBS 123904</strain>
    </source>
</reference>
<keyword evidence="1" id="KW-0732">Signal</keyword>
<proteinExistence type="predicted"/>
<organism evidence="2 3">
    <name type="scientific">Aspergillus pseudoustus</name>
    <dbReference type="NCBI Taxonomy" id="1810923"/>
    <lineage>
        <taxon>Eukaryota</taxon>
        <taxon>Fungi</taxon>
        <taxon>Dikarya</taxon>
        <taxon>Ascomycota</taxon>
        <taxon>Pezizomycotina</taxon>
        <taxon>Eurotiomycetes</taxon>
        <taxon>Eurotiomycetidae</taxon>
        <taxon>Eurotiales</taxon>
        <taxon>Aspergillaceae</taxon>
        <taxon>Aspergillus</taxon>
        <taxon>Aspergillus subgen. Nidulantes</taxon>
    </lineage>
</organism>
<keyword evidence="3" id="KW-1185">Reference proteome</keyword>
<name>A0ABR4KW07_9EURO</name>
<accession>A0ABR4KW07</accession>
<protein>
    <submittedName>
        <fullName evidence="2">Uncharacterized protein</fullName>
    </submittedName>
</protein>
<feature type="signal peptide" evidence="1">
    <location>
        <begin position="1"/>
        <end position="19"/>
    </location>
</feature>
<dbReference type="EMBL" id="JBFXLU010000007">
    <property type="protein sequence ID" value="KAL2856478.1"/>
    <property type="molecule type" value="Genomic_DNA"/>
</dbReference>
<dbReference type="Proteomes" id="UP001610446">
    <property type="component" value="Unassembled WGS sequence"/>
</dbReference>